<organism evidence="3 4">
    <name type="scientific">Micromonospora echinofusca</name>
    <dbReference type="NCBI Taxonomy" id="47858"/>
    <lineage>
        <taxon>Bacteria</taxon>
        <taxon>Bacillati</taxon>
        <taxon>Actinomycetota</taxon>
        <taxon>Actinomycetes</taxon>
        <taxon>Micromonosporales</taxon>
        <taxon>Micromonosporaceae</taxon>
        <taxon>Micromonospora</taxon>
    </lineage>
</organism>
<dbReference type="InterPro" id="IPR013766">
    <property type="entry name" value="Thioredoxin_domain"/>
</dbReference>
<dbReference type="Proteomes" id="UP000823521">
    <property type="component" value="Unassembled WGS sequence"/>
</dbReference>
<dbReference type="InterPro" id="IPR036249">
    <property type="entry name" value="Thioredoxin-like_sf"/>
</dbReference>
<dbReference type="InterPro" id="IPR012336">
    <property type="entry name" value="Thioredoxin-like_fold"/>
</dbReference>
<sequence>MTTPLQITVSRLRVPVDASDHVRGAADAAVTVVEYADFQCPHSGTVHPVLREVLRQRADLVRLVYRHFPLAEVHPYADAAAEVAEAAAVRGRFWELHDWLFEHQDQLDPVHLSLAAQQVGLPVEEVDPEVEQHGYADRVRRDIVSGIRSGVDAVPVFFVNGVRYDGPYGLPDLLAAVDGVANA</sequence>
<dbReference type="PANTHER" id="PTHR13887:SF55">
    <property type="entry name" value="SLR0313 PROTEIN"/>
    <property type="match status" value="1"/>
</dbReference>
<dbReference type="PANTHER" id="PTHR13887">
    <property type="entry name" value="GLUTATHIONE S-TRANSFERASE KAPPA"/>
    <property type="match status" value="1"/>
</dbReference>
<dbReference type="SUPFAM" id="SSF52833">
    <property type="entry name" value="Thioredoxin-like"/>
    <property type="match status" value="1"/>
</dbReference>
<dbReference type="EMBL" id="WVUH01000382">
    <property type="protein sequence ID" value="MBO4209973.1"/>
    <property type="molecule type" value="Genomic_DNA"/>
</dbReference>
<evidence type="ECO:0000313" key="3">
    <source>
        <dbReference type="EMBL" id="MBO4209973.1"/>
    </source>
</evidence>
<dbReference type="RefSeq" id="WP_208817057.1">
    <property type="nucleotide sequence ID" value="NZ_WVUH01000382.1"/>
</dbReference>
<evidence type="ECO:0000256" key="1">
    <source>
        <dbReference type="ARBA" id="ARBA00005791"/>
    </source>
</evidence>
<name>A0ABS3W040_MICEH</name>
<dbReference type="PROSITE" id="PS51352">
    <property type="entry name" value="THIOREDOXIN_2"/>
    <property type="match status" value="1"/>
</dbReference>
<accession>A0ABS3W040</accession>
<dbReference type="Gene3D" id="3.40.30.10">
    <property type="entry name" value="Glutaredoxin"/>
    <property type="match status" value="1"/>
</dbReference>
<comment type="caution">
    <text evidence="3">The sequence shown here is derived from an EMBL/GenBank/DDBJ whole genome shotgun (WGS) entry which is preliminary data.</text>
</comment>
<reference evidence="3 4" key="1">
    <citation type="submission" date="2019-12" db="EMBL/GenBank/DDBJ databases">
        <title>Whole genome sequencing of endophytic Actinobacterium Micromonospora sp. MPMI6T.</title>
        <authorList>
            <person name="Evv R."/>
            <person name="Podile A.R."/>
        </authorList>
    </citation>
    <scope>NUCLEOTIDE SEQUENCE [LARGE SCALE GENOMIC DNA]</scope>
    <source>
        <strain evidence="3 4">MPMI6</strain>
    </source>
</reference>
<keyword evidence="4" id="KW-1185">Reference proteome</keyword>
<gene>
    <name evidence="3" type="ORF">GSF22_28860</name>
</gene>
<dbReference type="Pfam" id="PF13462">
    <property type="entry name" value="Thioredoxin_4"/>
    <property type="match status" value="1"/>
</dbReference>
<evidence type="ECO:0000259" key="2">
    <source>
        <dbReference type="PROSITE" id="PS51352"/>
    </source>
</evidence>
<protein>
    <submittedName>
        <fullName evidence="3">Thioredoxin domain-containing protein</fullName>
    </submittedName>
</protein>
<feature type="domain" description="Thioredoxin" evidence="2">
    <location>
        <begin position="1"/>
        <end position="182"/>
    </location>
</feature>
<comment type="similarity">
    <text evidence="1">Belongs to the thioredoxin family. DsbA subfamily.</text>
</comment>
<evidence type="ECO:0000313" key="4">
    <source>
        <dbReference type="Proteomes" id="UP000823521"/>
    </source>
</evidence>
<proteinExistence type="inferred from homology"/>